<reference evidence="6 7" key="1">
    <citation type="submission" date="2023-09" db="EMBL/GenBank/DDBJ databases">
        <authorList>
            <person name="Rey-Velasco X."/>
        </authorList>
    </citation>
    <scope>NUCLEOTIDE SEQUENCE [LARGE SCALE GENOMIC DNA]</scope>
    <source>
        <strain evidence="6 7">F260</strain>
    </source>
</reference>
<dbReference type="EMBL" id="JAVRHO010000009">
    <property type="protein sequence ID" value="MDT0646685.1"/>
    <property type="molecule type" value="Genomic_DNA"/>
</dbReference>
<dbReference type="PANTHER" id="PTHR24567">
    <property type="entry name" value="CRP FAMILY TRANSCRIPTIONAL REGULATORY PROTEIN"/>
    <property type="match status" value="1"/>
</dbReference>
<evidence type="ECO:0000256" key="2">
    <source>
        <dbReference type="ARBA" id="ARBA00023125"/>
    </source>
</evidence>
<keyword evidence="3" id="KW-0804">Transcription</keyword>
<dbReference type="InterPro" id="IPR000595">
    <property type="entry name" value="cNMP-bd_dom"/>
</dbReference>
<dbReference type="InterPro" id="IPR018490">
    <property type="entry name" value="cNMP-bd_dom_sf"/>
</dbReference>
<dbReference type="InterPro" id="IPR036390">
    <property type="entry name" value="WH_DNA-bd_sf"/>
</dbReference>
<feature type="domain" description="HTH crp-type" evidence="5">
    <location>
        <begin position="155"/>
        <end position="224"/>
    </location>
</feature>
<evidence type="ECO:0000259" key="5">
    <source>
        <dbReference type="PROSITE" id="PS51063"/>
    </source>
</evidence>
<evidence type="ECO:0000313" key="6">
    <source>
        <dbReference type="EMBL" id="MDT0646685.1"/>
    </source>
</evidence>
<evidence type="ECO:0000259" key="4">
    <source>
        <dbReference type="PROSITE" id="PS50042"/>
    </source>
</evidence>
<organism evidence="6 7">
    <name type="scientific">Autumnicola lenta</name>
    <dbReference type="NCBI Taxonomy" id="3075593"/>
    <lineage>
        <taxon>Bacteria</taxon>
        <taxon>Pseudomonadati</taxon>
        <taxon>Bacteroidota</taxon>
        <taxon>Flavobacteriia</taxon>
        <taxon>Flavobacteriales</taxon>
        <taxon>Flavobacteriaceae</taxon>
        <taxon>Autumnicola</taxon>
    </lineage>
</organism>
<dbReference type="RefSeq" id="WP_311494850.1">
    <property type="nucleotide sequence ID" value="NZ_JAVRHO010000009.1"/>
</dbReference>
<comment type="caution">
    <text evidence="6">The sequence shown here is derived from an EMBL/GenBank/DDBJ whole genome shotgun (WGS) entry which is preliminary data.</text>
</comment>
<dbReference type="PROSITE" id="PS51063">
    <property type="entry name" value="HTH_CRP_2"/>
    <property type="match status" value="1"/>
</dbReference>
<keyword evidence="7" id="KW-1185">Reference proteome</keyword>
<evidence type="ECO:0000256" key="1">
    <source>
        <dbReference type="ARBA" id="ARBA00023015"/>
    </source>
</evidence>
<dbReference type="Proteomes" id="UP001245285">
    <property type="component" value="Unassembled WGS sequence"/>
</dbReference>
<dbReference type="SUPFAM" id="SSF46785">
    <property type="entry name" value="Winged helix' DNA-binding domain"/>
    <property type="match status" value="1"/>
</dbReference>
<sequence>MKNKDTDYQRYRKSLSNCHLLENMDDLTFNSLISLFSEQTWPKNTCLVDENRFLCKFYIIISGRVKMYQLDETSSKEVTLFLLHKGDFMDLFCILDGLEHKVYYESLDEVKVLEVPMENLHDWFRKHPEYYKNLLFYAGKKLRTMENYISDIIFANISTRLVKLLLRNVNKDSKNLELINDLSHKEIAYLIGSTRAVVNRQIQKLKKSGSIHTSRENLQIIDLGILIEFLKKENKYE</sequence>
<feature type="domain" description="Cyclic nucleotide-binding" evidence="4">
    <location>
        <begin position="20"/>
        <end position="120"/>
    </location>
</feature>
<dbReference type="SMART" id="SM00419">
    <property type="entry name" value="HTH_CRP"/>
    <property type="match status" value="1"/>
</dbReference>
<dbReference type="SUPFAM" id="SSF51206">
    <property type="entry name" value="cAMP-binding domain-like"/>
    <property type="match status" value="1"/>
</dbReference>
<dbReference type="Gene3D" id="2.60.120.10">
    <property type="entry name" value="Jelly Rolls"/>
    <property type="match status" value="1"/>
</dbReference>
<name>A0ABU3CK09_9FLAO</name>
<keyword evidence="2" id="KW-0238">DNA-binding</keyword>
<dbReference type="PANTHER" id="PTHR24567:SF26">
    <property type="entry name" value="REGULATORY PROTEIN YEIL"/>
    <property type="match status" value="1"/>
</dbReference>
<dbReference type="Pfam" id="PF13545">
    <property type="entry name" value="HTH_Crp_2"/>
    <property type="match status" value="1"/>
</dbReference>
<evidence type="ECO:0000313" key="7">
    <source>
        <dbReference type="Proteomes" id="UP001245285"/>
    </source>
</evidence>
<gene>
    <name evidence="6" type="ORF">RM545_08285</name>
</gene>
<dbReference type="InterPro" id="IPR012318">
    <property type="entry name" value="HTH_CRP"/>
</dbReference>
<dbReference type="InterPro" id="IPR036388">
    <property type="entry name" value="WH-like_DNA-bd_sf"/>
</dbReference>
<keyword evidence="1" id="KW-0805">Transcription regulation</keyword>
<evidence type="ECO:0000256" key="3">
    <source>
        <dbReference type="ARBA" id="ARBA00023163"/>
    </source>
</evidence>
<accession>A0ABU3CK09</accession>
<dbReference type="PROSITE" id="PS50042">
    <property type="entry name" value="CNMP_BINDING_3"/>
    <property type="match status" value="1"/>
</dbReference>
<protein>
    <submittedName>
        <fullName evidence="6">Crp/Fnr family transcriptional regulator</fullName>
    </submittedName>
</protein>
<dbReference type="InterPro" id="IPR014710">
    <property type="entry name" value="RmlC-like_jellyroll"/>
</dbReference>
<dbReference type="Pfam" id="PF00027">
    <property type="entry name" value="cNMP_binding"/>
    <property type="match status" value="1"/>
</dbReference>
<proteinExistence type="predicted"/>
<dbReference type="Gene3D" id="1.10.10.10">
    <property type="entry name" value="Winged helix-like DNA-binding domain superfamily/Winged helix DNA-binding domain"/>
    <property type="match status" value="1"/>
</dbReference>
<dbReference type="InterPro" id="IPR050397">
    <property type="entry name" value="Env_Response_Regulators"/>
</dbReference>
<dbReference type="CDD" id="cd00038">
    <property type="entry name" value="CAP_ED"/>
    <property type="match status" value="1"/>
</dbReference>